<sequence length="124" mass="14420">MKTYPDKNTEPNSSVGFEIDNAYVTLKSITRILSSIDEVTEVDRRKLFSKWDDIHIWFKYLNHQCVVMEPFGDNSRYWIGPNNPKEGLDFSNIEAAFKQYKPPLSAKLFGDLITLNFNSLFKGY</sequence>
<keyword evidence="2" id="KW-1185">Reference proteome</keyword>
<accession>A0A918KJ83</accession>
<dbReference type="RefSeq" id="WP_189611449.1">
    <property type="nucleotide sequence ID" value="NZ_BMXR01000010.1"/>
</dbReference>
<proteinExistence type="predicted"/>
<organism evidence="1 2">
    <name type="scientific">Saccharospirillum salsuginis</name>
    <dbReference type="NCBI Taxonomy" id="418750"/>
    <lineage>
        <taxon>Bacteria</taxon>
        <taxon>Pseudomonadati</taxon>
        <taxon>Pseudomonadota</taxon>
        <taxon>Gammaproteobacteria</taxon>
        <taxon>Oceanospirillales</taxon>
        <taxon>Saccharospirillaceae</taxon>
        <taxon>Saccharospirillum</taxon>
    </lineage>
</organism>
<name>A0A918KJ83_9GAMM</name>
<comment type="caution">
    <text evidence="1">The sequence shown here is derived from an EMBL/GenBank/DDBJ whole genome shotgun (WGS) entry which is preliminary data.</text>
</comment>
<dbReference type="AlphaFoldDB" id="A0A918KJ83"/>
<evidence type="ECO:0000313" key="1">
    <source>
        <dbReference type="EMBL" id="GGX65913.1"/>
    </source>
</evidence>
<evidence type="ECO:0000313" key="2">
    <source>
        <dbReference type="Proteomes" id="UP000626148"/>
    </source>
</evidence>
<protein>
    <submittedName>
        <fullName evidence="1">Uncharacterized protein</fullName>
    </submittedName>
</protein>
<gene>
    <name evidence="1" type="ORF">GCM10007392_36900</name>
</gene>
<dbReference type="Proteomes" id="UP000626148">
    <property type="component" value="Unassembled WGS sequence"/>
</dbReference>
<dbReference type="EMBL" id="BMXR01000010">
    <property type="protein sequence ID" value="GGX65913.1"/>
    <property type="molecule type" value="Genomic_DNA"/>
</dbReference>
<reference evidence="1" key="1">
    <citation type="journal article" date="2014" name="Int. J. Syst. Evol. Microbiol.">
        <title>Complete genome sequence of Corynebacterium casei LMG S-19264T (=DSM 44701T), isolated from a smear-ripened cheese.</title>
        <authorList>
            <consortium name="US DOE Joint Genome Institute (JGI-PGF)"/>
            <person name="Walter F."/>
            <person name="Albersmeier A."/>
            <person name="Kalinowski J."/>
            <person name="Ruckert C."/>
        </authorList>
    </citation>
    <scope>NUCLEOTIDE SEQUENCE</scope>
    <source>
        <strain evidence="1">KCTC 22169</strain>
    </source>
</reference>
<reference evidence="1" key="2">
    <citation type="submission" date="2020-09" db="EMBL/GenBank/DDBJ databases">
        <authorList>
            <person name="Sun Q."/>
            <person name="Kim S."/>
        </authorList>
    </citation>
    <scope>NUCLEOTIDE SEQUENCE</scope>
    <source>
        <strain evidence="1">KCTC 22169</strain>
    </source>
</reference>